<dbReference type="GO" id="GO:0016432">
    <property type="term" value="F:tRNA-uridine aminocarboxypropyltransferase activity"/>
    <property type="evidence" value="ECO:0007669"/>
    <property type="project" value="UniProtKB-EC"/>
</dbReference>
<evidence type="ECO:0000256" key="1">
    <source>
        <dbReference type="ARBA" id="ARBA00012386"/>
    </source>
</evidence>
<dbReference type="Proteomes" id="UP000016570">
    <property type="component" value="Unassembled WGS sequence"/>
</dbReference>
<evidence type="ECO:0000256" key="3">
    <source>
        <dbReference type="ARBA" id="ARBA00022691"/>
    </source>
</evidence>
<dbReference type="PANTHER" id="PTHR21392:SF1">
    <property type="entry name" value="TRNA-URIDINE AMINOCARBOXYPROPYLTRANSFERASE"/>
    <property type="match status" value="1"/>
</dbReference>
<keyword evidence="2" id="KW-0808">Transferase</keyword>
<feature type="domain" description="DTW" evidence="5">
    <location>
        <begin position="27"/>
        <end position="222"/>
    </location>
</feature>
<dbReference type="eggNOG" id="COG3148">
    <property type="taxonomic scope" value="Bacteria"/>
</dbReference>
<dbReference type="Pfam" id="PF03942">
    <property type="entry name" value="DTW"/>
    <property type="match status" value="1"/>
</dbReference>
<keyword evidence="7" id="KW-1185">Reference proteome</keyword>
<dbReference type="EC" id="2.5.1.25" evidence="1"/>
<dbReference type="STRING" id="1219065.VPR01S_01_00920"/>
<dbReference type="GO" id="GO:0008033">
    <property type="term" value="P:tRNA processing"/>
    <property type="evidence" value="ECO:0007669"/>
    <property type="project" value="UniProtKB-KW"/>
</dbReference>
<comment type="caution">
    <text evidence="6">The sequence shown here is derived from an EMBL/GenBank/DDBJ whole genome shotgun (WGS) entry which is preliminary data.</text>
</comment>
<organism evidence="6 7">
    <name type="scientific">Vibrio proteolyticus NBRC 13287</name>
    <dbReference type="NCBI Taxonomy" id="1219065"/>
    <lineage>
        <taxon>Bacteria</taxon>
        <taxon>Pseudomonadati</taxon>
        <taxon>Pseudomonadota</taxon>
        <taxon>Gammaproteobacteria</taxon>
        <taxon>Vibrionales</taxon>
        <taxon>Vibrionaceae</taxon>
        <taxon>Vibrio</taxon>
    </lineage>
</organism>
<dbReference type="PANTHER" id="PTHR21392">
    <property type="entry name" value="TRNA-URIDINE AMINOCARBOXYPROPYLTRANSFERASE 2"/>
    <property type="match status" value="1"/>
</dbReference>
<dbReference type="InterPro" id="IPR039262">
    <property type="entry name" value="DTWD2/TAPT"/>
</dbReference>
<dbReference type="RefSeq" id="WP_021703312.1">
    <property type="nucleotide sequence ID" value="NZ_BATJ01000001.1"/>
</dbReference>
<name>U2ZV77_VIBPR</name>
<evidence type="ECO:0000256" key="4">
    <source>
        <dbReference type="ARBA" id="ARBA00022694"/>
    </source>
</evidence>
<dbReference type="EMBL" id="BATJ01000001">
    <property type="protein sequence ID" value="GAD65320.1"/>
    <property type="molecule type" value="Genomic_DNA"/>
</dbReference>
<proteinExistence type="predicted"/>
<evidence type="ECO:0000256" key="2">
    <source>
        <dbReference type="ARBA" id="ARBA00022679"/>
    </source>
</evidence>
<dbReference type="InterPro" id="IPR005636">
    <property type="entry name" value="DTW"/>
</dbReference>
<evidence type="ECO:0000313" key="6">
    <source>
        <dbReference type="EMBL" id="GAD65320.1"/>
    </source>
</evidence>
<keyword evidence="3" id="KW-0949">S-adenosyl-L-methionine</keyword>
<evidence type="ECO:0000259" key="5">
    <source>
        <dbReference type="SMART" id="SM01144"/>
    </source>
</evidence>
<gene>
    <name evidence="6" type="ORF">VPR01S_01_00920</name>
</gene>
<dbReference type="AlphaFoldDB" id="U2ZV77"/>
<accession>U2ZV77</accession>
<evidence type="ECO:0000313" key="7">
    <source>
        <dbReference type="Proteomes" id="UP000016570"/>
    </source>
</evidence>
<keyword evidence="4" id="KW-0819">tRNA processing</keyword>
<protein>
    <recommendedName>
        <fullName evidence="1">tRNA-uridine aminocarboxypropyltransferase</fullName>
        <ecNumber evidence="1">2.5.1.25</ecNumber>
    </recommendedName>
</protein>
<sequence length="240" mass="27771">MRIHAFHRLFQHRLSLSTKPFNARGAKVERCQYCQVSLQHCLCAHQPDVESGVAVLLLVSDNEVFKPSNTGRLIADTVKETYVYQWNRTEPDSEIIQLLQNERYQPVVIFPDSYVEDQSRLLIDAEAYLVPSKTPLLILLDGSWREARRMFRKSPYLNGLPVLSVTPDVVSQYMMRRSDNDTHLSTVEVASMVLEQIGEQATAKTLSLWFEAFRESYLLSKTRFKHDLSKPALKRFLEHK</sequence>
<reference evidence="6 7" key="1">
    <citation type="submission" date="2013-09" db="EMBL/GenBank/DDBJ databases">
        <title>Whole genome shotgun sequence of Vibrio proteolyticus NBRC 13287.</title>
        <authorList>
            <person name="Isaki S."/>
            <person name="Hosoyama A."/>
            <person name="Numata M."/>
            <person name="Hashimoto M."/>
            <person name="Hosoyama Y."/>
            <person name="Tsuchikane K."/>
            <person name="Noguchi M."/>
            <person name="Hirakata S."/>
            <person name="Ichikawa N."/>
            <person name="Ohji S."/>
            <person name="Yamazoe A."/>
            <person name="Fujita N."/>
        </authorList>
    </citation>
    <scope>NUCLEOTIDE SEQUENCE [LARGE SCALE GENOMIC DNA]</scope>
    <source>
        <strain evidence="6 7">NBRC 13287</strain>
    </source>
</reference>
<dbReference type="SMART" id="SM01144">
    <property type="entry name" value="DTW"/>
    <property type="match status" value="1"/>
</dbReference>